<protein>
    <submittedName>
        <fullName evidence="1">Uncharacterized protein</fullName>
    </submittedName>
</protein>
<evidence type="ECO:0000313" key="1">
    <source>
        <dbReference type="EMBL" id="EHK77825.1"/>
    </source>
</evidence>
<accession>H0FYU2</accession>
<dbReference type="AlphaFoldDB" id="H0FYU2"/>
<name>H0FYU2_RHIML</name>
<sequence length="36" mass="4279">MLLALCHVHLSMMFNIEDENESWAVGYDFEFELRTS</sequence>
<dbReference type="EMBL" id="AGVV01000018">
    <property type="protein sequence ID" value="EHK77825.1"/>
    <property type="molecule type" value="Genomic_DNA"/>
</dbReference>
<evidence type="ECO:0000313" key="2">
    <source>
        <dbReference type="Proteomes" id="UP000004038"/>
    </source>
</evidence>
<reference evidence="1 2" key="1">
    <citation type="journal article" date="2012" name="J. Bacteriol.">
        <title>Draft Genome Sequence of Sinorhizobium meliloti CCNWSX0020, a Nitrogen-Fixing Symbiont with Copper Tolerance Capability Isolated from Lead-Zinc Mine Tailings.</title>
        <authorList>
            <person name="Li Z."/>
            <person name="Ma Z."/>
            <person name="Hao X."/>
            <person name="Wei G."/>
        </authorList>
    </citation>
    <scope>NUCLEOTIDE SEQUENCE [LARGE SCALE GENOMIC DNA]</scope>
    <source>
        <strain evidence="1 2">CCNWSX0020</strain>
    </source>
</reference>
<dbReference type="Proteomes" id="UP000004038">
    <property type="component" value="Unassembled WGS sequence"/>
</dbReference>
<organism evidence="1 2">
    <name type="scientific">Sinorhizobium meliloti CCNWSX0020</name>
    <dbReference type="NCBI Taxonomy" id="1107881"/>
    <lineage>
        <taxon>Bacteria</taxon>
        <taxon>Pseudomonadati</taxon>
        <taxon>Pseudomonadota</taxon>
        <taxon>Alphaproteobacteria</taxon>
        <taxon>Hyphomicrobiales</taxon>
        <taxon>Rhizobiaceae</taxon>
        <taxon>Sinorhizobium/Ensifer group</taxon>
        <taxon>Sinorhizobium</taxon>
    </lineage>
</organism>
<proteinExistence type="predicted"/>
<gene>
    <name evidence="1" type="ORF">SM0020_11980</name>
</gene>